<accession>A0A7H0Y309</accession>
<reference evidence="1 2" key="1">
    <citation type="submission" date="2020-09" db="EMBL/GenBank/DDBJ databases">
        <title>Characterization of Paenibacillus peoriae strain ZF390 with broad-spectrum antimicrobial activity as a potential biocontrol agent.</title>
        <authorList>
            <person name="Li L."/>
            <person name="Zhao Y."/>
            <person name="Li B."/>
            <person name="Xie X."/>
        </authorList>
    </citation>
    <scope>NUCLEOTIDE SEQUENCE [LARGE SCALE GENOMIC DNA]</scope>
    <source>
        <strain evidence="1 2">ZF390</strain>
    </source>
</reference>
<dbReference type="InterPro" id="IPR017642">
    <property type="entry name" value="DNA_S_mod_DndB"/>
</dbReference>
<dbReference type="Proteomes" id="UP000516384">
    <property type="component" value="Chromosome"/>
</dbReference>
<gene>
    <name evidence="1" type="ORF">IAQ67_16385</name>
</gene>
<evidence type="ECO:0000313" key="1">
    <source>
        <dbReference type="EMBL" id="QNR65467.1"/>
    </source>
</evidence>
<protein>
    <submittedName>
        <fullName evidence="1">Uncharacterized protein</fullName>
    </submittedName>
</protein>
<proteinExistence type="predicted"/>
<dbReference type="Pfam" id="PF14072">
    <property type="entry name" value="DndB"/>
    <property type="match status" value="1"/>
</dbReference>
<sequence>MKIDRSELERAIYELIENHKTERKKILAVNDRLNSFGVPYGVFTEIMTENKHLSTISSSLLCVITEVLNGVFGQIDPLDYFTAEELRVAKEHVANEFIEEKLELPLEFEAIQIDERSYSSKISVKLLNKMFESQMIVYDPRSQRGMKFKGNRDDGIIETPIVNRASVNKIADKLINKDYLTDTIRLNVYSQESEPVEWIPQEHILIINKGATISILDGFHRLQAVVKAMSAKKDLDFWFELSIRTYDAATSAKFFAQINTINVLSKERKRELGSEEKSSYVVKELQQNPNSELKGIRIASTTKPNREAGQLTTFSIINLGIEKTFNPTTYLEYQKTASYLIKYFGILISIYVDEFIENPKNYYDTYINHPLMFLGYLVIAKRMNDKYGESIDPDLLKNTIDGLNLKEDAQLIDMLEAKRVYTSVRAQNGIIKHFENIVKEV</sequence>
<evidence type="ECO:0000313" key="2">
    <source>
        <dbReference type="Proteomes" id="UP000516384"/>
    </source>
</evidence>
<dbReference type="RefSeq" id="WP_190297366.1">
    <property type="nucleotide sequence ID" value="NZ_CP061172.1"/>
</dbReference>
<dbReference type="EMBL" id="CP061172">
    <property type="protein sequence ID" value="QNR65467.1"/>
    <property type="molecule type" value="Genomic_DNA"/>
</dbReference>
<dbReference type="AlphaFoldDB" id="A0A7H0Y309"/>
<organism evidence="1 2">
    <name type="scientific">Paenibacillus peoriae</name>
    <dbReference type="NCBI Taxonomy" id="59893"/>
    <lineage>
        <taxon>Bacteria</taxon>
        <taxon>Bacillati</taxon>
        <taxon>Bacillota</taxon>
        <taxon>Bacilli</taxon>
        <taxon>Bacillales</taxon>
        <taxon>Paenibacillaceae</taxon>
        <taxon>Paenibacillus</taxon>
    </lineage>
</organism>
<name>A0A7H0Y309_9BACL</name>